<dbReference type="Proteomes" id="UP000054600">
    <property type="component" value="Unassembled WGS sequence"/>
</dbReference>
<sequence length="275" mass="32291">MRWIALIILLCGFFSFILNTCALFYHPSLDMHATQTMPAGVIISQLNTLSKQHIKDYYGFSKKVTHLFSIGITHDWRISENHHLEHPFLFNWSLWSFSHLIQYAPDFNARINGLKTLSRILIHGYEYNNYRYALYRGVGLCSQYSIALADFFKNTMHFESVAIGLNGHVVNQTRFPDGSVFILDADYNTILPFDLDFAHEHPEIIKYHYGKQWNEELKLIYSREPFNYEIYDTGEIVISDFINKFTIFNWLFTFVLIFTGTVVYCFRTADNIKNL</sequence>
<accession>A0A0W0YUY4</accession>
<protein>
    <recommendedName>
        <fullName evidence="4">Transglutaminase-like domain-containing protein</fullName>
    </recommendedName>
</protein>
<gene>
    <name evidence="2" type="ORF">Lsha_1437</name>
</gene>
<dbReference type="EMBL" id="LNYW01000043">
    <property type="protein sequence ID" value="KTD60720.1"/>
    <property type="molecule type" value="Genomic_DNA"/>
</dbReference>
<evidence type="ECO:0000313" key="2">
    <source>
        <dbReference type="EMBL" id="KTD60720.1"/>
    </source>
</evidence>
<keyword evidence="1" id="KW-0472">Membrane</keyword>
<dbReference type="STRING" id="1122169.Lsha_1437"/>
<keyword evidence="3" id="KW-1185">Reference proteome</keyword>
<dbReference type="AlphaFoldDB" id="A0A0W0YUY4"/>
<name>A0A0W0YUY4_9GAMM</name>
<evidence type="ECO:0000256" key="1">
    <source>
        <dbReference type="SAM" id="Phobius"/>
    </source>
</evidence>
<dbReference type="RefSeq" id="WP_018577612.1">
    <property type="nucleotide sequence ID" value="NZ_KB892404.1"/>
</dbReference>
<dbReference type="PATRIC" id="fig|1122169.6.peg.1653"/>
<evidence type="ECO:0000313" key="3">
    <source>
        <dbReference type="Proteomes" id="UP000054600"/>
    </source>
</evidence>
<comment type="caution">
    <text evidence="2">The sequence shown here is derived from an EMBL/GenBank/DDBJ whole genome shotgun (WGS) entry which is preliminary data.</text>
</comment>
<reference evidence="2 3" key="1">
    <citation type="submission" date="2015-11" db="EMBL/GenBank/DDBJ databases">
        <title>Genomic analysis of 38 Legionella species identifies large and diverse effector repertoires.</title>
        <authorList>
            <person name="Burstein D."/>
            <person name="Amaro F."/>
            <person name="Zusman T."/>
            <person name="Lifshitz Z."/>
            <person name="Cohen O."/>
            <person name="Gilbert J.A."/>
            <person name="Pupko T."/>
            <person name="Shuman H.A."/>
            <person name="Segal G."/>
        </authorList>
    </citation>
    <scope>NUCLEOTIDE SEQUENCE [LARGE SCALE GENOMIC DNA]</scope>
    <source>
        <strain evidence="2 3">ATCC 49655</strain>
    </source>
</reference>
<keyword evidence="1" id="KW-0812">Transmembrane</keyword>
<dbReference type="OrthoDB" id="6366148at2"/>
<organism evidence="2 3">
    <name type="scientific">Legionella shakespearei DSM 23087</name>
    <dbReference type="NCBI Taxonomy" id="1122169"/>
    <lineage>
        <taxon>Bacteria</taxon>
        <taxon>Pseudomonadati</taxon>
        <taxon>Pseudomonadota</taxon>
        <taxon>Gammaproteobacteria</taxon>
        <taxon>Legionellales</taxon>
        <taxon>Legionellaceae</taxon>
        <taxon>Legionella</taxon>
    </lineage>
</organism>
<proteinExistence type="predicted"/>
<keyword evidence="1" id="KW-1133">Transmembrane helix</keyword>
<feature type="transmembrane region" description="Helical" evidence="1">
    <location>
        <begin position="247"/>
        <end position="266"/>
    </location>
</feature>
<evidence type="ECO:0008006" key="4">
    <source>
        <dbReference type="Google" id="ProtNLM"/>
    </source>
</evidence>